<dbReference type="Gene3D" id="2.130.10.10">
    <property type="entry name" value="YVTN repeat-like/Quinoprotein amine dehydrogenase"/>
    <property type="match status" value="2"/>
</dbReference>
<dbReference type="InterPro" id="IPR036322">
    <property type="entry name" value="WD40_repeat_dom_sf"/>
</dbReference>
<evidence type="ECO:0008006" key="8">
    <source>
        <dbReference type="Google" id="ProtNLM"/>
    </source>
</evidence>
<feature type="transmembrane region" description="Helical" evidence="5">
    <location>
        <begin position="155"/>
        <end position="174"/>
    </location>
</feature>
<dbReference type="PANTHER" id="PTHR19879:SF9">
    <property type="entry name" value="TRANSCRIPTION INITIATION FACTOR TFIID SUBUNIT 5"/>
    <property type="match status" value="1"/>
</dbReference>
<feature type="repeat" description="WD" evidence="3">
    <location>
        <begin position="500"/>
        <end position="535"/>
    </location>
</feature>
<evidence type="ECO:0000313" key="6">
    <source>
        <dbReference type="EMBL" id="MDT8898551.1"/>
    </source>
</evidence>
<keyword evidence="7" id="KW-1185">Reference proteome</keyword>
<dbReference type="InterPro" id="IPR015943">
    <property type="entry name" value="WD40/YVTN_repeat-like_dom_sf"/>
</dbReference>
<feature type="compositionally biased region" description="Pro residues" evidence="4">
    <location>
        <begin position="101"/>
        <end position="125"/>
    </location>
</feature>
<gene>
    <name evidence="6" type="ORF">QYE77_09745</name>
</gene>
<feature type="repeat" description="WD" evidence="3">
    <location>
        <begin position="427"/>
        <end position="449"/>
    </location>
</feature>
<feature type="region of interest" description="Disordered" evidence="4">
    <location>
        <begin position="83"/>
        <end position="138"/>
    </location>
</feature>
<dbReference type="Pfam" id="PF00400">
    <property type="entry name" value="WD40"/>
    <property type="match status" value="4"/>
</dbReference>
<evidence type="ECO:0000256" key="4">
    <source>
        <dbReference type="SAM" id="MobiDB-lite"/>
    </source>
</evidence>
<dbReference type="Proteomes" id="UP001254165">
    <property type="component" value="Unassembled WGS sequence"/>
</dbReference>
<feature type="repeat" description="WD" evidence="3">
    <location>
        <begin position="382"/>
        <end position="416"/>
    </location>
</feature>
<dbReference type="PROSITE" id="PS50082">
    <property type="entry name" value="WD_REPEATS_2"/>
    <property type="match status" value="4"/>
</dbReference>
<keyword evidence="1 3" id="KW-0853">WD repeat</keyword>
<accession>A0ABU3NRR6</accession>
<feature type="repeat" description="WD" evidence="3">
    <location>
        <begin position="458"/>
        <end position="499"/>
    </location>
</feature>
<dbReference type="InterPro" id="IPR019775">
    <property type="entry name" value="WD40_repeat_CS"/>
</dbReference>
<evidence type="ECO:0000256" key="5">
    <source>
        <dbReference type="SAM" id="Phobius"/>
    </source>
</evidence>
<dbReference type="SMART" id="SM00320">
    <property type="entry name" value="WD40"/>
    <property type="match status" value="6"/>
</dbReference>
<keyword evidence="5" id="KW-0812">Transmembrane</keyword>
<dbReference type="InterPro" id="IPR001680">
    <property type="entry name" value="WD40_rpt"/>
</dbReference>
<dbReference type="RefSeq" id="WP_315625213.1">
    <property type="nucleotide sequence ID" value="NZ_JAUHMF010000002.1"/>
</dbReference>
<proteinExistence type="predicted"/>
<keyword evidence="5" id="KW-1133">Transmembrane helix</keyword>
<protein>
    <recommendedName>
        <fullName evidence="8">Anaphase-promoting complex subunit 4 WD40 domain-containing protein</fullName>
    </recommendedName>
</protein>
<organism evidence="6 7">
    <name type="scientific">Thermanaerothrix solaris</name>
    <dbReference type="NCBI Taxonomy" id="3058434"/>
    <lineage>
        <taxon>Bacteria</taxon>
        <taxon>Bacillati</taxon>
        <taxon>Chloroflexota</taxon>
        <taxon>Anaerolineae</taxon>
        <taxon>Anaerolineales</taxon>
        <taxon>Anaerolineaceae</taxon>
        <taxon>Thermanaerothrix</taxon>
    </lineage>
</organism>
<evidence type="ECO:0000256" key="1">
    <source>
        <dbReference type="ARBA" id="ARBA00022574"/>
    </source>
</evidence>
<keyword evidence="5" id="KW-0472">Membrane</keyword>
<dbReference type="PROSITE" id="PS50294">
    <property type="entry name" value="WD_REPEATS_REGION"/>
    <property type="match status" value="2"/>
</dbReference>
<keyword evidence="2" id="KW-0677">Repeat</keyword>
<evidence type="ECO:0000256" key="2">
    <source>
        <dbReference type="ARBA" id="ARBA00022737"/>
    </source>
</evidence>
<dbReference type="Pfam" id="PF13428">
    <property type="entry name" value="TPR_14"/>
    <property type="match status" value="1"/>
</dbReference>
<dbReference type="EMBL" id="JAUHMF010000002">
    <property type="protein sequence ID" value="MDT8898551.1"/>
    <property type="molecule type" value="Genomic_DNA"/>
</dbReference>
<dbReference type="PANTHER" id="PTHR19879">
    <property type="entry name" value="TRANSCRIPTION INITIATION FACTOR TFIID"/>
    <property type="match status" value="1"/>
</dbReference>
<evidence type="ECO:0000256" key="3">
    <source>
        <dbReference type="PROSITE-ProRule" id="PRU00221"/>
    </source>
</evidence>
<reference evidence="6 7" key="1">
    <citation type="submission" date="2023-07" db="EMBL/GenBank/DDBJ databases">
        <title>Novel species of Thermanaerothrix with wide hydrolytic capabilities.</title>
        <authorList>
            <person name="Zayulina K.S."/>
            <person name="Podosokorskaya O.A."/>
            <person name="Elcheninov A.G."/>
        </authorList>
    </citation>
    <scope>NUCLEOTIDE SEQUENCE [LARGE SCALE GENOMIC DNA]</scope>
    <source>
        <strain evidence="6 7">4228-RoL</strain>
    </source>
</reference>
<sequence length="535" mass="56863">MPSERLIRAIELARSGHKAAAREILEEIVRAEPTNEAAWLWLADTQPNDETRLQILREAQKHLPRSANITKALAIISARIEPSSSAGGIPPRAAPSRRESTPPPPPPAAPRPTPAPTPAVAPEPPSGSSVRQDHEVPASEVDALRRVSRLRGRPAWGVILVLVVAILGVALWFWPGSPVPGWVAVLFPAATPALENPPPAEPTGPLATTEVVLTEDVLPTEESMPTEEIIPQDTVAAETPVPPTVTPEPTAGPPQLALGAPILALDGSNRANLIAVATQTGVGLFDATTLARVRYLENPANPPRLAFSPDGRWLVTNGAATRLWNVESGEVSRTLSTAPVTALAFSPDGQQIALAETGGQVRVVPREENSLPTVTLPAGSNVFALAFSPDGNRLAAALEDGRTLVWNLSTRTVLFTRIPETGRTLRLAYSPRGEILAGGNEDGGIWLWDGEGNQMNVLRGPSGMIFALAFAPDGKRLAASGEDPAVYVWTLSDGQLQQRLEGPTRPVHGLRFTPDGAQLLTADEEGLVRFWALNP</sequence>
<evidence type="ECO:0000313" key="7">
    <source>
        <dbReference type="Proteomes" id="UP001254165"/>
    </source>
</evidence>
<name>A0ABU3NRR6_9CHLR</name>
<dbReference type="SUPFAM" id="SSF50978">
    <property type="entry name" value="WD40 repeat-like"/>
    <property type="match status" value="1"/>
</dbReference>
<dbReference type="PROSITE" id="PS00678">
    <property type="entry name" value="WD_REPEATS_1"/>
    <property type="match status" value="1"/>
</dbReference>
<comment type="caution">
    <text evidence="6">The sequence shown here is derived from an EMBL/GenBank/DDBJ whole genome shotgun (WGS) entry which is preliminary data.</text>
</comment>